<feature type="compositionally biased region" description="Acidic residues" evidence="1">
    <location>
        <begin position="16"/>
        <end position="36"/>
    </location>
</feature>
<protein>
    <submittedName>
        <fullName evidence="2">Uncharacterized protein</fullName>
    </submittedName>
</protein>
<comment type="caution">
    <text evidence="2">The sequence shown here is derived from an EMBL/GenBank/DDBJ whole genome shotgun (WGS) entry which is preliminary data.</text>
</comment>
<reference evidence="2 3" key="1">
    <citation type="submission" date="2019-05" db="EMBL/GenBank/DDBJ databases">
        <title>Emergence of the Ug99 lineage of the wheat stem rust pathogen through somatic hybridization.</title>
        <authorList>
            <person name="Li F."/>
            <person name="Upadhyaya N.M."/>
            <person name="Sperschneider J."/>
            <person name="Matny O."/>
            <person name="Nguyen-Phuc H."/>
            <person name="Mago R."/>
            <person name="Raley C."/>
            <person name="Miller M.E."/>
            <person name="Silverstein K.A.T."/>
            <person name="Henningsen E."/>
            <person name="Hirsch C.D."/>
            <person name="Visser B."/>
            <person name="Pretorius Z.A."/>
            <person name="Steffenson B.J."/>
            <person name="Schwessinger B."/>
            <person name="Dodds P.N."/>
            <person name="Figueroa M."/>
        </authorList>
    </citation>
    <scope>NUCLEOTIDE SEQUENCE [LARGE SCALE GENOMIC DNA]</scope>
    <source>
        <strain evidence="2">21-0</strain>
    </source>
</reference>
<keyword evidence="3" id="KW-1185">Reference proteome</keyword>
<organism evidence="2 3">
    <name type="scientific">Puccinia graminis f. sp. tritici</name>
    <dbReference type="NCBI Taxonomy" id="56615"/>
    <lineage>
        <taxon>Eukaryota</taxon>
        <taxon>Fungi</taxon>
        <taxon>Dikarya</taxon>
        <taxon>Basidiomycota</taxon>
        <taxon>Pucciniomycotina</taxon>
        <taxon>Pucciniomycetes</taxon>
        <taxon>Pucciniales</taxon>
        <taxon>Pucciniaceae</taxon>
        <taxon>Puccinia</taxon>
    </lineage>
</organism>
<name>A0A5B0M3Y1_PUCGR</name>
<dbReference type="OrthoDB" id="3359487at2759"/>
<dbReference type="Proteomes" id="UP000324748">
    <property type="component" value="Unassembled WGS sequence"/>
</dbReference>
<proteinExistence type="predicted"/>
<evidence type="ECO:0000313" key="3">
    <source>
        <dbReference type="Proteomes" id="UP000324748"/>
    </source>
</evidence>
<evidence type="ECO:0000313" key="2">
    <source>
        <dbReference type="EMBL" id="KAA1071475.1"/>
    </source>
</evidence>
<dbReference type="AlphaFoldDB" id="A0A5B0M3Y1"/>
<dbReference type="EMBL" id="VSWC01000170">
    <property type="protein sequence ID" value="KAA1071475.1"/>
    <property type="molecule type" value="Genomic_DNA"/>
</dbReference>
<evidence type="ECO:0000256" key="1">
    <source>
        <dbReference type="SAM" id="MobiDB-lite"/>
    </source>
</evidence>
<feature type="region of interest" description="Disordered" evidence="1">
    <location>
        <begin position="1"/>
        <end position="37"/>
    </location>
</feature>
<gene>
    <name evidence="2" type="ORF">PGT21_009144</name>
</gene>
<accession>A0A5B0M3Y1</accession>
<sequence length="171" mass="19586">MVADNLFNEEKQNCGLDDDEDNHTEPDGNDDPELAFDNDLTLDNLEDLEREDSTDNYTSDSCRQTLTKFRQIAMKLRKSPKSKATFIEICEEAQCKKPHTIKRGVLINALPPPPRTPTPTPLQKGRAIEPAPPGGAVLHLSFKDKYFKLAKWPKEWIDEAVKLTREMYNKW</sequence>